<evidence type="ECO:0000256" key="1">
    <source>
        <dbReference type="SAM" id="MobiDB-lite"/>
    </source>
</evidence>
<keyword evidence="4" id="KW-1185">Reference proteome</keyword>
<evidence type="ECO:0000313" key="3">
    <source>
        <dbReference type="EMBL" id="KAF2724818.1"/>
    </source>
</evidence>
<feature type="region of interest" description="Disordered" evidence="1">
    <location>
        <begin position="361"/>
        <end position="389"/>
    </location>
</feature>
<proteinExistence type="predicted"/>
<feature type="region of interest" description="Disordered" evidence="1">
    <location>
        <begin position="92"/>
        <end position="141"/>
    </location>
</feature>
<feature type="region of interest" description="Disordered" evidence="1">
    <location>
        <begin position="1"/>
        <end position="22"/>
    </location>
</feature>
<dbReference type="AlphaFoldDB" id="A0A9P4QCP2"/>
<dbReference type="Proteomes" id="UP000799441">
    <property type="component" value="Unassembled WGS sequence"/>
</dbReference>
<protein>
    <recommendedName>
        <fullName evidence="2">DnaJ homologue subfamily C member 28 conserved domain-containing protein</fullName>
    </recommendedName>
</protein>
<accession>A0A9P4QCP2</accession>
<name>A0A9P4QCP2_9PEZI</name>
<evidence type="ECO:0000259" key="2">
    <source>
        <dbReference type="Pfam" id="PF09350"/>
    </source>
</evidence>
<dbReference type="PANTHER" id="PTHR39394:SF1">
    <property type="entry name" value="DNAJ HOMOLOGUE SUBFAMILY C MEMBER 28 CONSERVED DOMAIN-CONTAINING PROTEIN"/>
    <property type="match status" value="1"/>
</dbReference>
<feature type="non-terminal residue" evidence="3">
    <location>
        <position position="1"/>
    </location>
</feature>
<dbReference type="EMBL" id="MU003770">
    <property type="protein sequence ID" value="KAF2724818.1"/>
    <property type="molecule type" value="Genomic_DNA"/>
</dbReference>
<dbReference type="InterPro" id="IPR018961">
    <property type="entry name" value="DnaJ_homolog_subfam-C_membr-28"/>
</dbReference>
<feature type="compositionally biased region" description="Low complexity" evidence="1">
    <location>
        <begin position="362"/>
        <end position="371"/>
    </location>
</feature>
<gene>
    <name evidence="3" type="ORF">K431DRAFT_213480</name>
</gene>
<feature type="domain" description="DnaJ homologue subfamily C member 28 conserved" evidence="2">
    <location>
        <begin position="176"/>
        <end position="246"/>
    </location>
</feature>
<organism evidence="3 4">
    <name type="scientific">Polychaeton citri CBS 116435</name>
    <dbReference type="NCBI Taxonomy" id="1314669"/>
    <lineage>
        <taxon>Eukaryota</taxon>
        <taxon>Fungi</taxon>
        <taxon>Dikarya</taxon>
        <taxon>Ascomycota</taxon>
        <taxon>Pezizomycotina</taxon>
        <taxon>Dothideomycetes</taxon>
        <taxon>Dothideomycetidae</taxon>
        <taxon>Capnodiales</taxon>
        <taxon>Capnodiaceae</taxon>
        <taxon>Polychaeton</taxon>
    </lineage>
</organism>
<dbReference type="PANTHER" id="PTHR39394">
    <property type="entry name" value="YALI0E31793P"/>
    <property type="match status" value="1"/>
</dbReference>
<dbReference type="Pfam" id="PF09350">
    <property type="entry name" value="DJC28_CD"/>
    <property type="match status" value="1"/>
</dbReference>
<reference evidence="3" key="1">
    <citation type="journal article" date="2020" name="Stud. Mycol.">
        <title>101 Dothideomycetes genomes: a test case for predicting lifestyles and emergence of pathogens.</title>
        <authorList>
            <person name="Haridas S."/>
            <person name="Albert R."/>
            <person name="Binder M."/>
            <person name="Bloem J."/>
            <person name="Labutti K."/>
            <person name="Salamov A."/>
            <person name="Andreopoulos B."/>
            <person name="Baker S."/>
            <person name="Barry K."/>
            <person name="Bills G."/>
            <person name="Bluhm B."/>
            <person name="Cannon C."/>
            <person name="Castanera R."/>
            <person name="Culley D."/>
            <person name="Daum C."/>
            <person name="Ezra D."/>
            <person name="Gonzalez J."/>
            <person name="Henrissat B."/>
            <person name="Kuo A."/>
            <person name="Liang C."/>
            <person name="Lipzen A."/>
            <person name="Lutzoni F."/>
            <person name="Magnuson J."/>
            <person name="Mondo S."/>
            <person name="Nolan M."/>
            <person name="Ohm R."/>
            <person name="Pangilinan J."/>
            <person name="Park H.-J."/>
            <person name="Ramirez L."/>
            <person name="Alfaro M."/>
            <person name="Sun H."/>
            <person name="Tritt A."/>
            <person name="Yoshinaga Y."/>
            <person name="Zwiers L.-H."/>
            <person name="Turgeon B."/>
            <person name="Goodwin S."/>
            <person name="Spatafora J."/>
            <person name="Crous P."/>
            <person name="Grigoriev I."/>
        </authorList>
    </citation>
    <scope>NUCLEOTIDE SEQUENCE</scope>
    <source>
        <strain evidence="3">CBS 116435</strain>
    </source>
</reference>
<dbReference type="OrthoDB" id="1922282at2759"/>
<sequence length="499" mass="55738">LSDESLETGGRSARKAVEEAGFSDELKARLQEKIANASFKGENASAFAQANLPTYAGRGTADIAGSTPWVGTESIEDASLRMLNDAYKPMRAPPRLPGVHGPPKRVDTGQKASSKNASAAKGTRLANARDKTSHYAFLKDPNLSEEERAKFREEMKQRFQPGARAVPATIQGLASLANERIEDAIARGQFKNIKGRGQKVERDYNASNPFLDTTEYFMNKIIQKQEIVPPWIEKQQELVQTATRFRSQLRANWRRHVARSIAARGGGLQSHMRMAEQYALAEAVYNPTKRKEEKFSTVGSEGQISQITLAGELKPSPVAGHVASSDDLERGEQEIKVLEQIFNDDGTVKTKQPDEQMIITTEQPSSPAPEQSESHYQRPSVQPFRDPQWEETERSYHRIAVENLNSITRSYNLMAPDLAKKPYFSLERELKSCFADVAPTVAPAIRERALAPKVKGVEIVGHTKGGVMERFDLKRGYVHDEDIKTKGYGFKQFWKDLFS</sequence>
<feature type="compositionally biased region" description="Low complexity" evidence="1">
    <location>
        <begin position="111"/>
        <end position="121"/>
    </location>
</feature>
<evidence type="ECO:0000313" key="4">
    <source>
        <dbReference type="Proteomes" id="UP000799441"/>
    </source>
</evidence>
<feature type="non-terminal residue" evidence="3">
    <location>
        <position position="499"/>
    </location>
</feature>
<comment type="caution">
    <text evidence="3">The sequence shown here is derived from an EMBL/GenBank/DDBJ whole genome shotgun (WGS) entry which is preliminary data.</text>
</comment>